<evidence type="ECO:0000256" key="2">
    <source>
        <dbReference type="ARBA" id="ARBA00022898"/>
    </source>
</evidence>
<dbReference type="InterPro" id="IPR001608">
    <property type="entry name" value="Ala_racemase_N"/>
</dbReference>
<dbReference type="InterPro" id="IPR029066">
    <property type="entry name" value="PLP-binding_barrel"/>
</dbReference>
<dbReference type="SUPFAM" id="SSF51419">
    <property type="entry name" value="PLP-binding barrel"/>
    <property type="match status" value="1"/>
</dbReference>
<evidence type="ECO:0000313" key="5">
    <source>
        <dbReference type="EMBL" id="GAA6196154.1"/>
    </source>
</evidence>
<feature type="domain" description="Alanine racemase N-terminal" evidence="4">
    <location>
        <begin position="22"/>
        <end position="143"/>
    </location>
</feature>
<gene>
    <name evidence="5" type="ORF">NBRC116598_15980</name>
</gene>
<protein>
    <recommendedName>
        <fullName evidence="4">Alanine racemase N-terminal domain-containing protein</fullName>
    </recommendedName>
</protein>
<proteinExistence type="predicted"/>
<evidence type="ECO:0000259" key="4">
    <source>
        <dbReference type="Pfam" id="PF01168"/>
    </source>
</evidence>
<evidence type="ECO:0000313" key="6">
    <source>
        <dbReference type="Proteomes" id="UP001441944"/>
    </source>
</evidence>
<evidence type="ECO:0000256" key="1">
    <source>
        <dbReference type="ARBA" id="ARBA00001933"/>
    </source>
</evidence>
<keyword evidence="3" id="KW-0413">Isomerase</keyword>
<dbReference type="Gene3D" id="3.20.20.10">
    <property type="entry name" value="Alanine racemase"/>
    <property type="match status" value="1"/>
</dbReference>
<organism evidence="5 6">
    <name type="scientific">Pseudophaeobacter arcticus</name>
    <dbReference type="NCBI Taxonomy" id="385492"/>
    <lineage>
        <taxon>Bacteria</taxon>
        <taxon>Pseudomonadati</taxon>
        <taxon>Pseudomonadota</taxon>
        <taxon>Alphaproteobacteria</taxon>
        <taxon>Rhodobacterales</taxon>
        <taxon>Paracoccaceae</taxon>
        <taxon>Pseudophaeobacter</taxon>
    </lineage>
</organism>
<dbReference type="PANTHER" id="PTHR30511:SF3">
    <property type="entry name" value="LYSINE RACEMASE"/>
    <property type="match status" value="1"/>
</dbReference>
<dbReference type="EMBL" id="BAABWU010000004">
    <property type="protein sequence ID" value="GAA6196154.1"/>
    <property type="molecule type" value="Genomic_DNA"/>
</dbReference>
<evidence type="ECO:0000256" key="3">
    <source>
        <dbReference type="ARBA" id="ARBA00023235"/>
    </source>
</evidence>
<sequence>MLSQVDQVIQSCDVSYNSELVVIAALAEAAVRAGTTHSIVLMVEMGDRREGIMPEDLAALAQNVISLPGVVLWGIAANFACLSGVGPNAATMRKFSNLTTQTEGICGPFLATVSGGNSASLLWALGSSPSLCINNLRLGEAILLGKDPISEKHIDGLYQDAFTLVIEVIETKHKPNQVAVMVADPVLKSLPVVSAENHLRSIVALGRQDTEIEGLSFPEGTDFLGATSDHMVIRNRTAPMPVGSELRLGMNYNALMRIMAAPDTAMEYIGTSSGSVSLQTKRSEPFLHLV</sequence>
<dbReference type="Pfam" id="PF01168">
    <property type="entry name" value="Ala_racemase_N"/>
    <property type="match status" value="1"/>
</dbReference>
<comment type="cofactor">
    <cofactor evidence="1">
        <name>pyridoxal 5'-phosphate</name>
        <dbReference type="ChEBI" id="CHEBI:597326"/>
    </cofactor>
</comment>
<dbReference type="Proteomes" id="UP001441944">
    <property type="component" value="Unassembled WGS sequence"/>
</dbReference>
<dbReference type="InterPro" id="IPR000821">
    <property type="entry name" value="Ala_racemase"/>
</dbReference>
<dbReference type="PANTHER" id="PTHR30511">
    <property type="entry name" value="ALANINE RACEMASE"/>
    <property type="match status" value="1"/>
</dbReference>
<accession>A0ABQ0AJW2</accession>
<keyword evidence="2" id="KW-0663">Pyridoxal phosphate</keyword>
<keyword evidence="6" id="KW-1185">Reference proteome</keyword>
<reference evidence="5 6" key="1">
    <citation type="submission" date="2024-04" db="EMBL/GenBank/DDBJ databases">
        <title>Draft genome sequence of Pseudophaeobacter arcticus NBRC 116598.</title>
        <authorList>
            <person name="Miyakawa T."/>
            <person name="Kusuya Y."/>
            <person name="Miura T."/>
        </authorList>
    </citation>
    <scope>NUCLEOTIDE SEQUENCE [LARGE SCALE GENOMIC DNA]</scope>
    <source>
        <strain evidence="5 6">SU-CL00105</strain>
    </source>
</reference>
<comment type="caution">
    <text evidence="5">The sequence shown here is derived from an EMBL/GenBank/DDBJ whole genome shotgun (WGS) entry which is preliminary data.</text>
</comment>
<name>A0ABQ0AJW2_9RHOB</name>